<dbReference type="Gene3D" id="1.10.10.2910">
    <property type="match status" value="1"/>
</dbReference>
<protein>
    <submittedName>
        <fullName evidence="3">ImmA/IrrE family metallo-endopeptidase</fullName>
    </submittedName>
</protein>
<reference evidence="3 4" key="1">
    <citation type="submission" date="2020-02" db="EMBL/GenBank/DDBJ databases">
        <title>Full genome sequence of Nocardioides sp. R-3366.</title>
        <authorList>
            <person name="Im W.-T."/>
        </authorList>
    </citation>
    <scope>NUCLEOTIDE SEQUENCE [LARGE SCALE GENOMIC DNA]</scope>
    <source>
        <strain evidence="3 4">R-3366</strain>
    </source>
</reference>
<dbReference type="AlphaFoldDB" id="A0A6G6WA53"/>
<accession>A0A6G6WA53</accession>
<proteinExistence type="predicted"/>
<feature type="domain" description="IrrE N-terminal-like" evidence="2">
    <location>
        <begin position="53"/>
        <end position="182"/>
    </location>
</feature>
<dbReference type="InterPro" id="IPR010359">
    <property type="entry name" value="IrrE_HExxH"/>
</dbReference>
<dbReference type="KEGG" id="nano:G5V58_03960"/>
<evidence type="ECO:0000313" key="4">
    <source>
        <dbReference type="Proteomes" id="UP000502996"/>
    </source>
</evidence>
<dbReference type="EMBL" id="CP049257">
    <property type="protein sequence ID" value="QIG42037.1"/>
    <property type="molecule type" value="Genomic_DNA"/>
</dbReference>
<evidence type="ECO:0000256" key="1">
    <source>
        <dbReference type="SAM" id="MobiDB-lite"/>
    </source>
</evidence>
<sequence>MADDERPDVPSVTRAHTSPESAARQARAWLEVPDGIQFDGEYEALRGWRALLETAGILVFELQLGEDAVRGFAGWDDRAPMIVMNQSRVQPPVRLFTIGHELGHLMLREATACLEPSGAQLFVDTRTERWCEEFAAALLMPAAEVRGLMRAEHIGPGDAGIDQVKLIAHRFGVSNRAAALRLIDLDFARDGLYGAVLGIFKPAVRTSGTPHNPPTHRMRVRQYGVGAVTNLLQSLPVSDALSVLRLTVDDVRKMADEVPGVPAL</sequence>
<organism evidence="3 4">
    <name type="scientific">Nocardioides anomalus</name>
    <dbReference type="NCBI Taxonomy" id="2712223"/>
    <lineage>
        <taxon>Bacteria</taxon>
        <taxon>Bacillati</taxon>
        <taxon>Actinomycetota</taxon>
        <taxon>Actinomycetes</taxon>
        <taxon>Propionibacteriales</taxon>
        <taxon>Nocardioidaceae</taxon>
        <taxon>Nocardioides</taxon>
    </lineage>
</organism>
<evidence type="ECO:0000259" key="2">
    <source>
        <dbReference type="Pfam" id="PF06114"/>
    </source>
</evidence>
<dbReference type="Proteomes" id="UP000502996">
    <property type="component" value="Chromosome"/>
</dbReference>
<keyword evidence="4" id="KW-1185">Reference proteome</keyword>
<dbReference type="PANTHER" id="PTHR43236">
    <property type="entry name" value="ANTITOXIN HIGA1"/>
    <property type="match status" value="1"/>
</dbReference>
<dbReference type="RefSeq" id="WP_165228951.1">
    <property type="nucleotide sequence ID" value="NZ_CP049257.1"/>
</dbReference>
<gene>
    <name evidence="3" type="ORF">G5V58_03960</name>
</gene>
<evidence type="ECO:0000313" key="3">
    <source>
        <dbReference type="EMBL" id="QIG42037.1"/>
    </source>
</evidence>
<dbReference type="PANTHER" id="PTHR43236:SF2">
    <property type="entry name" value="BLL0069 PROTEIN"/>
    <property type="match status" value="1"/>
</dbReference>
<dbReference type="InterPro" id="IPR052345">
    <property type="entry name" value="Rad_response_metalloprotease"/>
</dbReference>
<name>A0A6G6WA53_9ACTN</name>
<feature type="region of interest" description="Disordered" evidence="1">
    <location>
        <begin position="1"/>
        <end position="20"/>
    </location>
</feature>
<dbReference type="Pfam" id="PF06114">
    <property type="entry name" value="Peptidase_M78"/>
    <property type="match status" value="1"/>
</dbReference>